<keyword evidence="3 5" id="KW-0520">NAD</keyword>
<evidence type="ECO:0000256" key="1">
    <source>
        <dbReference type="ARBA" id="ARBA00022676"/>
    </source>
</evidence>
<dbReference type="InterPro" id="IPR001357">
    <property type="entry name" value="BRCT_dom"/>
</dbReference>
<dbReference type="Gene3D" id="3.90.228.10">
    <property type="match status" value="1"/>
</dbReference>
<evidence type="ECO:0000256" key="2">
    <source>
        <dbReference type="ARBA" id="ARBA00022679"/>
    </source>
</evidence>
<dbReference type="GO" id="GO:0005730">
    <property type="term" value="C:nucleolus"/>
    <property type="evidence" value="ECO:0007669"/>
    <property type="project" value="TreeGrafter"/>
</dbReference>
<accession>A0A9X0BKA8</accession>
<dbReference type="GO" id="GO:0006302">
    <property type="term" value="P:double-strand break repair"/>
    <property type="evidence" value="ECO:0007669"/>
    <property type="project" value="TreeGrafter"/>
</dbReference>
<dbReference type="SUPFAM" id="SSF56399">
    <property type="entry name" value="ADP-ribosylation"/>
    <property type="match status" value="1"/>
</dbReference>
<dbReference type="Pfam" id="PF00644">
    <property type="entry name" value="PARP"/>
    <property type="match status" value="1"/>
</dbReference>
<feature type="domain" description="BRCT" evidence="7">
    <location>
        <begin position="9"/>
        <end position="103"/>
    </location>
</feature>
<reference evidence="9" key="1">
    <citation type="submission" date="2022-12" db="EMBL/GenBank/DDBJ databases">
        <authorList>
            <person name="Petersen C."/>
        </authorList>
    </citation>
    <scope>NUCLEOTIDE SEQUENCE</scope>
    <source>
        <strain evidence="9">IBT 17660</strain>
    </source>
</reference>
<keyword evidence="10" id="KW-1185">Reference proteome</keyword>
<dbReference type="EMBL" id="JAPWDO010000005">
    <property type="protein sequence ID" value="KAJ5470183.1"/>
    <property type="molecule type" value="Genomic_DNA"/>
</dbReference>
<proteinExistence type="predicted"/>
<dbReference type="Proteomes" id="UP001147760">
    <property type="component" value="Unassembled WGS sequence"/>
</dbReference>
<evidence type="ECO:0000256" key="6">
    <source>
        <dbReference type="SAM" id="MobiDB-lite"/>
    </source>
</evidence>
<feature type="domain" description="PARP catalytic" evidence="8">
    <location>
        <begin position="360"/>
        <end position="574"/>
    </location>
</feature>
<dbReference type="Pfam" id="PF00533">
    <property type="entry name" value="BRCT"/>
    <property type="match status" value="1"/>
</dbReference>
<dbReference type="PANTHER" id="PTHR10459:SF60">
    <property type="entry name" value="POLY [ADP-RIBOSE] POLYMERASE 2"/>
    <property type="match status" value="1"/>
</dbReference>
<dbReference type="PROSITE" id="PS51059">
    <property type="entry name" value="PARP_CATALYTIC"/>
    <property type="match status" value="1"/>
</dbReference>
<dbReference type="CDD" id="cd00027">
    <property type="entry name" value="BRCT"/>
    <property type="match status" value="1"/>
</dbReference>
<dbReference type="InterPro" id="IPR036420">
    <property type="entry name" value="BRCT_dom_sf"/>
</dbReference>
<dbReference type="PANTHER" id="PTHR10459">
    <property type="entry name" value="DNA LIGASE"/>
    <property type="match status" value="1"/>
</dbReference>
<name>A0A9X0BKA8_9EURO</name>
<dbReference type="AlphaFoldDB" id="A0A9X0BKA8"/>
<dbReference type="InterPro" id="IPR050800">
    <property type="entry name" value="ARTD/PARP"/>
</dbReference>
<comment type="caution">
    <text evidence="9">The sequence shown here is derived from an EMBL/GenBank/DDBJ whole genome shotgun (WGS) entry which is preliminary data.</text>
</comment>
<dbReference type="GO" id="GO:0070212">
    <property type="term" value="P:protein poly-ADP-ribosylation"/>
    <property type="evidence" value="ECO:0007669"/>
    <property type="project" value="TreeGrafter"/>
</dbReference>
<sequence length="574" mass="64055">MAPKKPVDKLADNLKGLVIGACGTIPGYQHGEIKRMVEKCGAKFASMNIGECTHLVTTEENVKRKLKKIEQADKLEGCQVVNIDWLLQKISKDIPKSVQEKILKREKDADIDAKGKKRAREASLGDDQGNSLKKTKDEEQIKLKSMIALVDERYPTPSSTLSVYQDDAGLIWDATLVRSGQNKAVEVSRIQLLVHGESQTFHTWDLQYEFGSSEETKSIGNAGTLDLAKRTFGSKFKSRSHLAWKDRHAIPNAEGWIFLETHHREAPIFTSKTNPLPAGVENVLKIIFTSGNLQKYLHLLHTHGRSFLVENKVDKKKLLVGIAVLGKLMDLTDPQLEPVYYSKARKRLCTIYESLILTNLSLSDTKDTVRQELESLDLLLKLRDAGEILEKESQSSSLAMSQISQKVIGVFRLERPGEAERFTQWEKENLASIGDRRLLWHGSANSNFAGILSQGLRGDGIVSIGGKNFVSGVYFADISTKSAGYCRQKGEALILLCEVELGKSSALSVHHVGGTVHMEWRDAEYIHPDFKGSSVPDVRAGTTAHRGPGFYHSEYVVKNPAQIRQRYLFHVKVV</sequence>
<evidence type="ECO:0000313" key="9">
    <source>
        <dbReference type="EMBL" id="KAJ5470183.1"/>
    </source>
</evidence>
<keyword evidence="2 5" id="KW-0808">Transferase</keyword>
<dbReference type="GO" id="GO:1990404">
    <property type="term" value="F:NAD+-protein mono-ADP-ribosyltransferase activity"/>
    <property type="evidence" value="ECO:0007669"/>
    <property type="project" value="TreeGrafter"/>
</dbReference>
<protein>
    <recommendedName>
        <fullName evidence="5">Poly [ADP-ribose] polymerase</fullName>
        <shortName evidence="5">PARP</shortName>
        <ecNumber evidence="5">2.4.2.-</ecNumber>
    </recommendedName>
</protein>
<evidence type="ECO:0000259" key="7">
    <source>
        <dbReference type="PROSITE" id="PS50172"/>
    </source>
</evidence>
<dbReference type="InterPro" id="IPR012317">
    <property type="entry name" value="Poly(ADP-ribose)pol_cat_dom"/>
</dbReference>
<evidence type="ECO:0000256" key="5">
    <source>
        <dbReference type="RuleBase" id="RU362114"/>
    </source>
</evidence>
<gene>
    <name evidence="9" type="ORF">N7530_007540</name>
</gene>
<feature type="region of interest" description="Disordered" evidence="6">
    <location>
        <begin position="114"/>
        <end position="137"/>
    </location>
</feature>
<dbReference type="SUPFAM" id="SSF52113">
    <property type="entry name" value="BRCT domain"/>
    <property type="match status" value="1"/>
</dbReference>
<dbReference type="EC" id="2.4.2.-" evidence="5"/>
<comment type="catalytic activity">
    <reaction evidence="4">
        <text>NAD(+) + (ADP-D-ribosyl)n-acceptor = nicotinamide + (ADP-D-ribosyl)n+1-acceptor + H(+).</text>
        <dbReference type="EC" id="2.4.2.30"/>
    </reaction>
</comment>
<dbReference type="PROSITE" id="PS50172">
    <property type="entry name" value="BRCT"/>
    <property type="match status" value="1"/>
</dbReference>
<evidence type="ECO:0000259" key="8">
    <source>
        <dbReference type="PROSITE" id="PS51059"/>
    </source>
</evidence>
<evidence type="ECO:0000256" key="3">
    <source>
        <dbReference type="ARBA" id="ARBA00023027"/>
    </source>
</evidence>
<evidence type="ECO:0000313" key="10">
    <source>
        <dbReference type="Proteomes" id="UP001147760"/>
    </source>
</evidence>
<organism evidence="9 10">
    <name type="scientific">Penicillium desertorum</name>
    <dbReference type="NCBI Taxonomy" id="1303715"/>
    <lineage>
        <taxon>Eukaryota</taxon>
        <taxon>Fungi</taxon>
        <taxon>Dikarya</taxon>
        <taxon>Ascomycota</taxon>
        <taxon>Pezizomycotina</taxon>
        <taxon>Eurotiomycetes</taxon>
        <taxon>Eurotiomycetidae</taxon>
        <taxon>Eurotiales</taxon>
        <taxon>Aspergillaceae</taxon>
        <taxon>Penicillium</taxon>
    </lineage>
</organism>
<evidence type="ECO:0000256" key="4">
    <source>
        <dbReference type="ARBA" id="ARBA00033987"/>
    </source>
</evidence>
<reference evidence="9" key="2">
    <citation type="journal article" date="2023" name="IMA Fungus">
        <title>Comparative genomic study of the Penicillium genus elucidates a diverse pangenome and 15 lateral gene transfer events.</title>
        <authorList>
            <person name="Petersen C."/>
            <person name="Sorensen T."/>
            <person name="Nielsen M.R."/>
            <person name="Sondergaard T.E."/>
            <person name="Sorensen J.L."/>
            <person name="Fitzpatrick D.A."/>
            <person name="Frisvad J.C."/>
            <person name="Nielsen K.L."/>
        </authorList>
    </citation>
    <scope>NUCLEOTIDE SEQUENCE</scope>
    <source>
        <strain evidence="9">IBT 17660</strain>
    </source>
</reference>
<dbReference type="OrthoDB" id="2017365at2759"/>
<keyword evidence="1 5" id="KW-0328">Glycosyltransferase</keyword>
<dbReference type="Gene3D" id="3.40.50.10190">
    <property type="entry name" value="BRCT domain"/>
    <property type="match status" value="1"/>
</dbReference>
<dbReference type="GO" id="GO:0003950">
    <property type="term" value="F:NAD+ poly-ADP-ribosyltransferase activity"/>
    <property type="evidence" value="ECO:0007669"/>
    <property type="project" value="UniProtKB-UniRule"/>
</dbReference>